<organism evidence="2 3">
    <name type="scientific">Stephania yunnanensis</name>
    <dbReference type="NCBI Taxonomy" id="152371"/>
    <lineage>
        <taxon>Eukaryota</taxon>
        <taxon>Viridiplantae</taxon>
        <taxon>Streptophyta</taxon>
        <taxon>Embryophyta</taxon>
        <taxon>Tracheophyta</taxon>
        <taxon>Spermatophyta</taxon>
        <taxon>Magnoliopsida</taxon>
        <taxon>Ranunculales</taxon>
        <taxon>Menispermaceae</taxon>
        <taxon>Menispermoideae</taxon>
        <taxon>Cissampelideae</taxon>
        <taxon>Stephania</taxon>
    </lineage>
</organism>
<feature type="compositionally biased region" description="Basic and acidic residues" evidence="1">
    <location>
        <begin position="39"/>
        <end position="56"/>
    </location>
</feature>
<keyword evidence="3" id="KW-1185">Reference proteome</keyword>
<feature type="region of interest" description="Disordered" evidence="1">
    <location>
        <begin position="32"/>
        <end position="68"/>
    </location>
</feature>
<reference evidence="2 3" key="1">
    <citation type="submission" date="2024-01" db="EMBL/GenBank/DDBJ databases">
        <title>Genome assemblies of Stephania.</title>
        <authorList>
            <person name="Yang L."/>
        </authorList>
    </citation>
    <scope>NUCLEOTIDE SEQUENCE [LARGE SCALE GENOMIC DNA]</scope>
    <source>
        <strain evidence="2">YNDBR</strain>
        <tissue evidence="2">Leaf</tissue>
    </source>
</reference>
<dbReference type="Proteomes" id="UP001420932">
    <property type="component" value="Unassembled WGS sequence"/>
</dbReference>
<name>A0AAP0EZ31_9MAGN</name>
<protein>
    <submittedName>
        <fullName evidence="2">Uncharacterized protein</fullName>
    </submittedName>
</protein>
<accession>A0AAP0EZ31</accession>
<sequence length="288" mass="32668">MHLWSQASGARGRDRWEFKEGIYRWEFKARIGGRKRKKKEEGSEKNEGNERHEKPDLGGFRGEQTMKSRTTGTPICLEKFIIKTNTNTQQLIKHDNKYYSKALIMKTPLVKKKNSSTYINRSSQGALQQPLLMTKVVRAKASRCTKVFFGFEPQSIVNVNSAAPSSAHIDGTSMSFNGGRTNDHVVRDNLSSFMASVEKCEFGISEFLNTNFQQLMCEIVGNDVNGVDKHKFSSNSDHIDQVPLMSLHEDMVEDWNTNTTDQDCCTQLDGCWDLEVLASFLDSDTNIF</sequence>
<evidence type="ECO:0000256" key="1">
    <source>
        <dbReference type="SAM" id="MobiDB-lite"/>
    </source>
</evidence>
<evidence type="ECO:0000313" key="3">
    <source>
        <dbReference type="Proteomes" id="UP001420932"/>
    </source>
</evidence>
<proteinExistence type="predicted"/>
<dbReference type="AlphaFoldDB" id="A0AAP0EZ31"/>
<gene>
    <name evidence="2" type="ORF">Syun_026527</name>
</gene>
<dbReference type="EMBL" id="JBBNAF010000011">
    <property type="protein sequence ID" value="KAK9099482.1"/>
    <property type="molecule type" value="Genomic_DNA"/>
</dbReference>
<evidence type="ECO:0000313" key="2">
    <source>
        <dbReference type="EMBL" id="KAK9099482.1"/>
    </source>
</evidence>
<comment type="caution">
    <text evidence="2">The sequence shown here is derived from an EMBL/GenBank/DDBJ whole genome shotgun (WGS) entry which is preliminary data.</text>
</comment>